<feature type="transmembrane region" description="Helical" evidence="6">
    <location>
        <begin position="90"/>
        <end position="112"/>
    </location>
</feature>
<feature type="transmembrane region" description="Helical" evidence="6">
    <location>
        <begin position="197"/>
        <end position="217"/>
    </location>
</feature>
<dbReference type="Proteomes" id="UP001058271">
    <property type="component" value="Chromosome"/>
</dbReference>
<dbReference type="EMBL" id="CP073721">
    <property type="protein sequence ID" value="UWZ36581.1"/>
    <property type="molecule type" value="Genomic_DNA"/>
</dbReference>
<dbReference type="Pfam" id="PF07690">
    <property type="entry name" value="MFS_1"/>
    <property type="match status" value="1"/>
</dbReference>
<dbReference type="InterPro" id="IPR036259">
    <property type="entry name" value="MFS_trans_sf"/>
</dbReference>
<dbReference type="InterPro" id="IPR011701">
    <property type="entry name" value="MFS"/>
</dbReference>
<dbReference type="RefSeq" id="WP_260725920.1">
    <property type="nucleotide sequence ID" value="NZ_BAAABS010000026.1"/>
</dbReference>
<evidence type="ECO:0000256" key="1">
    <source>
        <dbReference type="ARBA" id="ARBA00004651"/>
    </source>
</evidence>
<accession>A0ABY5Z3I8</accession>
<dbReference type="PANTHER" id="PTHR23531:SF1">
    <property type="entry name" value="QUINOLENE RESISTANCE PROTEIN NORA"/>
    <property type="match status" value="1"/>
</dbReference>
<comment type="subcellular location">
    <subcellularLocation>
        <location evidence="1">Cell membrane</location>
        <topology evidence="1">Multi-pass membrane protein</topology>
    </subcellularLocation>
</comment>
<name>A0ABY5Z3I8_9ACTN</name>
<reference evidence="8" key="1">
    <citation type="submission" date="2021-04" db="EMBL/GenBank/DDBJ databases">
        <title>Biosynthetic gene clusters of Dactylosporangioum roseum.</title>
        <authorList>
            <person name="Hartkoorn R.C."/>
            <person name="Beaudoing E."/>
            <person name="Hot D."/>
            <person name="Moureu S."/>
        </authorList>
    </citation>
    <scope>NUCLEOTIDE SEQUENCE</scope>
    <source>
        <strain evidence="8">NRRL B-16295</strain>
    </source>
</reference>
<keyword evidence="3 6" id="KW-1133">Transmembrane helix</keyword>
<evidence type="ECO:0000256" key="4">
    <source>
        <dbReference type="ARBA" id="ARBA00023136"/>
    </source>
</evidence>
<feature type="transmembrane region" description="Helical" evidence="6">
    <location>
        <begin position="30"/>
        <end position="49"/>
    </location>
</feature>
<evidence type="ECO:0000313" key="9">
    <source>
        <dbReference type="Proteomes" id="UP001058271"/>
    </source>
</evidence>
<feature type="region of interest" description="Disordered" evidence="5">
    <location>
        <begin position="173"/>
        <end position="193"/>
    </location>
</feature>
<keyword evidence="2 6" id="KW-0812">Transmembrane</keyword>
<organism evidence="8 9">
    <name type="scientific">Dactylosporangium roseum</name>
    <dbReference type="NCBI Taxonomy" id="47989"/>
    <lineage>
        <taxon>Bacteria</taxon>
        <taxon>Bacillati</taxon>
        <taxon>Actinomycetota</taxon>
        <taxon>Actinomycetes</taxon>
        <taxon>Micromonosporales</taxon>
        <taxon>Micromonosporaceae</taxon>
        <taxon>Dactylosporangium</taxon>
    </lineage>
</organism>
<feature type="transmembrane region" description="Helical" evidence="6">
    <location>
        <begin position="258"/>
        <end position="280"/>
    </location>
</feature>
<protein>
    <submittedName>
        <fullName evidence="8">MFS transporter</fullName>
    </submittedName>
</protein>
<feature type="transmembrane region" description="Helical" evidence="6">
    <location>
        <begin position="229"/>
        <end position="246"/>
    </location>
</feature>
<evidence type="ECO:0000256" key="5">
    <source>
        <dbReference type="SAM" id="MobiDB-lite"/>
    </source>
</evidence>
<feature type="transmembrane region" description="Helical" evidence="6">
    <location>
        <begin position="61"/>
        <end position="78"/>
    </location>
</feature>
<dbReference type="PANTHER" id="PTHR23531">
    <property type="entry name" value="QUINOLENE RESISTANCE PROTEIN NORA"/>
    <property type="match status" value="1"/>
</dbReference>
<gene>
    <name evidence="8" type="ORF">Drose_37175</name>
</gene>
<proteinExistence type="predicted"/>
<feature type="transmembrane region" description="Helical" evidence="6">
    <location>
        <begin position="149"/>
        <end position="168"/>
    </location>
</feature>
<keyword evidence="4 6" id="KW-0472">Membrane</keyword>
<feature type="domain" description="Major facilitator superfamily (MFS) profile" evidence="7">
    <location>
        <begin position="1"/>
        <end position="369"/>
    </location>
</feature>
<evidence type="ECO:0000259" key="7">
    <source>
        <dbReference type="PROSITE" id="PS50850"/>
    </source>
</evidence>
<feature type="transmembrane region" description="Helical" evidence="6">
    <location>
        <begin position="316"/>
        <end position="340"/>
    </location>
</feature>
<dbReference type="InterPro" id="IPR052714">
    <property type="entry name" value="MFS_Exporter"/>
</dbReference>
<feature type="transmembrane region" description="Helical" evidence="6">
    <location>
        <begin position="346"/>
        <end position="365"/>
    </location>
</feature>
<dbReference type="Gene3D" id="1.20.1250.20">
    <property type="entry name" value="MFS general substrate transporter like domains"/>
    <property type="match status" value="1"/>
</dbReference>
<sequence>MAVFCNFVAIGSLVPAIPRYVAQTIGGPEAVGFVVGAFGAAALLGRLLLTATTLPWSSRASVVGGSALLLMSSLILLVRPAAGLTVASRVLAGLGDALFLTAAFAAMYGLLAARDATRAVTHMTMTIYLGLIAGPLLQEPLYRSGGFQMVFAFSVAGSAAALAACAILPGRRTDETHTPQLRPDGTAERPSGRRQSAYAAALTLVISSGAAAFATVLPLQTAASGSDVAVEYAVVASTTLVLRLVASGRVGRLPVRALIVASAATTSAGLVVIAFGAGLARLAGCALLGTGQAFVFPILLDTAVRGSPAHRRTRVIALLTGAYDAAFILGPVLGGLIVAAKGVPTALIVMAGVVAVGACLTPALAPNIRPTVKET</sequence>
<evidence type="ECO:0000256" key="2">
    <source>
        <dbReference type="ARBA" id="ARBA00022692"/>
    </source>
</evidence>
<evidence type="ECO:0000313" key="8">
    <source>
        <dbReference type="EMBL" id="UWZ36581.1"/>
    </source>
</evidence>
<feature type="transmembrane region" description="Helical" evidence="6">
    <location>
        <begin position="286"/>
        <end position="304"/>
    </location>
</feature>
<dbReference type="PROSITE" id="PS50850">
    <property type="entry name" value="MFS"/>
    <property type="match status" value="1"/>
</dbReference>
<dbReference type="InterPro" id="IPR020846">
    <property type="entry name" value="MFS_dom"/>
</dbReference>
<feature type="transmembrane region" description="Helical" evidence="6">
    <location>
        <begin position="119"/>
        <end position="137"/>
    </location>
</feature>
<keyword evidence="9" id="KW-1185">Reference proteome</keyword>
<evidence type="ECO:0000256" key="3">
    <source>
        <dbReference type="ARBA" id="ARBA00022989"/>
    </source>
</evidence>
<dbReference type="SUPFAM" id="SSF103473">
    <property type="entry name" value="MFS general substrate transporter"/>
    <property type="match status" value="1"/>
</dbReference>
<evidence type="ECO:0000256" key="6">
    <source>
        <dbReference type="SAM" id="Phobius"/>
    </source>
</evidence>